<comment type="caution">
    <text evidence="2">The sequence shown here is derived from an EMBL/GenBank/DDBJ whole genome shotgun (WGS) entry which is preliminary data.</text>
</comment>
<proteinExistence type="predicted"/>
<dbReference type="EMBL" id="QUMS01000001">
    <property type="protein sequence ID" value="REG11365.1"/>
    <property type="molecule type" value="Genomic_DNA"/>
</dbReference>
<feature type="transmembrane region" description="Helical" evidence="1">
    <location>
        <begin position="98"/>
        <end position="116"/>
    </location>
</feature>
<keyword evidence="1" id="KW-0472">Membrane</keyword>
<sequence length="435" mass="49183">MKNSLSRLMEKIDGWKEGAFPFFLLAIIGYAFYNVALRFVPVDFDDLVLLSSAKATANPLDFFAGDWGFGNYGYRPLHSLSLWLSYRVFGVSSGPAQLLNLFLHIAIIMLLYALLVKLYSSRNWILTFMLSCVALISLYTVSGPTWVSDRPTLFVTFFLMILLNYLARVPEGKLPKVWVLLLLSFLALMSKESGLILPLIALYYLVVELRTRLTHPAVLSLVIMLGAYGLLRFVIFGSNAATYTEAGYLFGRTYYENLGTLQGGMRIAAYAENVVKNILAVFLPIFDGQGKLSMIGTKMNSLVVVSCTLLIFVLSWGKKLTRFQRISLVIILLNGLIHFQLFRYRTLYIPQMALVIFAAASDQIKEKASARKALLFLAAALLVFWNMKMIGENLDLEMFNRMAKIREASFEQDILATSNRIDPDIVKQIILKYRH</sequence>
<name>A0A3E0AIE1_9CHLR</name>
<feature type="transmembrane region" description="Helical" evidence="1">
    <location>
        <begin position="299"/>
        <end position="317"/>
    </location>
</feature>
<evidence type="ECO:0000313" key="3">
    <source>
        <dbReference type="Proteomes" id="UP000256388"/>
    </source>
</evidence>
<evidence type="ECO:0000313" key="2">
    <source>
        <dbReference type="EMBL" id="REG11365.1"/>
    </source>
</evidence>
<feature type="transmembrane region" description="Helical" evidence="1">
    <location>
        <begin position="179"/>
        <end position="205"/>
    </location>
</feature>
<dbReference type="RefSeq" id="WP_147301123.1">
    <property type="nucleotide sequence ID" value="NZ_QUMS01000001.1"/>
</dbReference>
<dbReference type="Proteomes" id="UP000256388">
    <property type="component" value="Unassembled WGS sequence"/>
</dbReference>
<organism evidence="2 3">
    <name type="scientific">Pelolinea submarina</name>
    <dbReference type="NCBI Taxonomy" id="913107"/>
    <lineage>
        <taxon>Bacteria</taxon>
        <taxon>Bacillati</taxon>
        <taxon>Chloroflexota</taxon>
        <taxon>Anaerolineae</taxon>
        <taxon>Anaerolineales</taxon>
        <taxon>Anaerolineaceae</taxon>
        <taxon>Pelolinea</taxon>
    </lineage>
</organism>
<feature type="transmembrane region" description="Helical" evidence="1">
    <location>
        <begin position="123"/>
        <end position="139"/>
    </location>
</feature>
<feature type="transmembrane region" description="Helical" evidence="1">
    <location>
        <begin position="373"/>
        <end position="391"/>
    </location>
</feature>
<feature type="transmembrane region" description="Helical" evidence="1">
    <location>
        <begin position="20"/>
        <end position="40"/>
    </location>
</feature>
<feature type="transmembrane region" description="Helical" evidence="1">
    <location>
        <begin position="323"/>
        <end position="342"/>
    </location>
</feature>
<dbReference type="AlphaFoldDB" id="A0A3E0AIE1"/>
<keyword evidence="1" id="KW-0812">Transmembrane</keyword>
<keyword evidence="1" id="KW-1133">Transmembrane helix</keyword>
<gene>
    <name evidence="2" type="ORF">DFR64_1243</name>
</gene>
<feature type="transmembrane region" description="Helical" evidence="1">
    <location>
        <begin position="217"/>
        <end position="235"/>
    </location>
</feature>
<accession>A0A3E0AIE1</accession>
<evidence type="ECO:0000256" key="1">
    <source>
        <dbReference type="SAM" id="Phobius"/>
    </source>
</evidence>
<keyword evidence="3" id="KW-1185">Reference proteome</keyword>
<protein>
    <recommendedName>
        <fullName evidence="4">Dolichyl-phosphate-mannose-protein mannosyltransferase</fullName>
    </recommendedName>
</protein>
<evidence type="ECO:0008006" key="4">
    <source>
        <dbReference type="Google" id="ProtNLM"/>
    </source>
</evidence>
<feature type="transmembrane region" description="Helical" evidence="1">
    <location>
        <begin position="151"/>
        <end position="167"/>
    </location>
</feature>
<reference evidence="2 3" key="1">
    <citation type="submission" date="2018-08" db="EMBL/GenBank/DDBJ databases">
        <title>Genomic Encyclopedia of Type Strains, Phase IV (KMG-IV): sequencing the most valuable type-strain genomes for metagenomic binning, comparative biology and taxonomic classification.</title>
        <authorList>
            <person name="Goeker M."/>
        </authorList>
    </citation>
    <scope>NUCLEOTIDE SEQUENCE [LARGE SCALE GENOMIC DNA]</scope>
    <source>
        <strain evidence="2 3">DSM 23923</strain>
    </source>
</reference>